<evidence type="ECO:0000259" key="12">
    <source>
        <dbReference type="Pfam" id="PF02823"/>
    </source>
</evidence>
<dbReference type="InterPro" id="IPR001469">
    <property type="entry name" value="ATP_synth_F1_dsu/esu"/>
</dbReference>
<accession>A0A1J5RLU4</accession>
<dbReference type="InterPro" id="IPR020546">
    <property type="entry name" value="ATP_synth_F1_dsu/esu_N"/>
</dbReference>
<evidence type="ECO:0000256" key="2">
    <source>
        <dbReference type="ARBA" id="ARBA00004202"/>
    </source>
</evidence>
<evidence type="ECO:0000259" key="11">
    <source>
        <dbReference type="Pfam" id="PF00401"/>
    </source>
</evidence>
<keyword evidence="5" id="KW-1003">Cell membrane</keyword>
<name>A0A1J5RLU4_9ZZZZ</name>
<keyword evidence="10" id="KW-0066">ATP synthesis</keyword>
<evidence type="ECO:0000256" key="10">
    <source>
        <dbReference type="ARBA" id="ARBA00023310"/>
    </source>
</evidence>
<organism evidence="13">
    <name type="scientific">mine drainage metagenome</name>
    <dbReference type="NCBI Taxonomy" id="410659"/>
    <lineage>
        <taxon>unclassified sequences</taxon>
        <taxon>metagenomes</taxon>
        <taxon>ecological metagenomes</taxon>
    </lineage>
</organism>
<dbReference type="CDD" id="cd12152">
    <property type="entry name" value="F1-ATPase_delta"/>
    <property type="match status" value="1"/>
</dbReference>
<dbReference type="SUPFAM" id="SSF46604">
    <property type="entry name" value="Epsilon subunit of F1F0-ATP synthase C-terminal domain"/>
    <property type="match status" value="1"/>
</dbReference>
<evidence type="ECO:0000313" key="13">
    <source>
        <dbReference type="EMBL" id="OIQ93068.1"/>
    </source>
</evidence>
<dbReference type="Pfam" id="PF00401">
    <property type="entry name" value="ATP-synt_DE"/>
    <property type="match status" value="1"/>
</dbReference>
<protein>
    <submittedName>
        <fullName evidence="13">ATP synthase epsilon chain</fullName>
    </submittedName>
</protein>
<reference evidence="13" key="1">
    <citation type="submission" date="2016-10" db="EMBL/GenBank/DDBJ databases">
        <title>Sequence of Gallionella enrichment culture.</title>
        <authorList>
            <person name="Poehlein A."/>
            <person name="Muehling M."/>
            <person name="Daniel R."/>
        </authorList>
    </citation>
    <scope>NUCLEOTIDE SEQUENCE</scope>
</reference>
<dbReference type="SUPFAM" id="SSF51344">
    <property type="entry name" value="Epsilon subunit of F1F0-ATP synthase N-terminal domain"/>
    <property type="match status" value="1"/>
</dbReference>
<dbReference type="NCBIfam" id="TIGR01216">
    <property type="entry name" value="ATP_synt_epsi"/>
    <property type="match status" value="1"/>
</dbReference>
<comment type="function">
    <text evidence="1">Produces ATP from ADP in the presence of a proton gradient across the membrane.</text>
</comment>
<dbReference type="NCBIfam" id="NF001847">
    <property type="entry name" value="PRK00571.1-4"/>
    <property type="match status" value="1"/>
</dbReference>
<keyword evidence="8" id="KW-0472">Membrane</keyword>
<keyword evidence="7" id="KW-0406">Ion transport</keyword>
<evidence type="ECO:0000256" key="9">
    <source>
        <dbReference type="ARBA" id="ARBA00023196"/>
    </source>
</evidence>
<evidence type="ECO:0000256" key="4">
    <source>
        <dbReference type="ARBA" id="ARBA00022448"/>
    </source>
</evidence>
<dbReference type="Gene3D" id="2.60.15.10">
    <property type="entry name" value="F0F1 ATP synthase delta/epsilon subunit, N-terminal"/>
    <property type="match status" value="1"/>
</dbReference>
<dbReference type="AlphaFoldDB" id="A0A1J5RLU4"/>
<dbReference type="HAMAP" id="MF_00530">
    <property type="entry name" value="ATP_synth_epsil_bac"/>
    <property type="match status" value="1"/>
</dbReference>
<dbReference type="Gene3D" id="1.20.5.440">
    <property type="entry name" value="ATP synthase delta/epsilon subunit, C-terminal domain"/>
    <property type="match status" value="1"/>
</dbReference>
<keyword evidence="6" id="KW-0375">Hydrogen ion transport</keyword>
<dbReference type="GO" id="GO:0046933">
    <property type="term" value="F:proton-transporting ATP synthase activity, rotational mechanism"/>
    <property type="evidence" value="ECO:0007669"/>
    <property type="project" value="InterPro"/>
</dbReference>
<dbReference type="EMBL" id="MLJW01000215">
    <property type="protein sequence ID" value="OIQ93068.1"/>
    <property type="molecule type" value="Genomic_DNA"/>
</dbReference>
<feature type="domain" description="ATP synthase F1 complex delta/epsilon subunit N-terminal" evidence="12">
    <location>
        <begin position="5"/>
        <end position="85"/>
    </location>
</feature>
<evidence type="ECO:0000256" key="7">
    <source>
        <dbReference type="ARBA" id="ARBA00023065"/>
    </source>
</evidence>
<evidence type="ECO:0000256" key="1">
    <source>
        <dbReference type="ARBA" id="ARBA00003543"/>
    </source>
</evidence>
<dbReference type="Pfam" id="PF02823">
    <property type="entry name" value="ATP-synt_DE_N"/>
    <property type="match status" value="1"/>
</dbReference>
<evidence type="ECO:0000256" key="6">
    <source>
        <dbReference type="ARBA" id="ARBA00022781"/>
    </source>
</evidence>
<dbReference type="InterPro" id="IPR036771">
    <property type="entry name" value="ATPsynth_dsu/esu_N"/>
</dbReference>
<gene>
    <name evidence="13" type="primary">atpC_11</name>
    <name evidence="13" type="ORF">GALL_249680</name>
</gene>
<dbReference type="InterPro" id="IPR036794">
    <property type="entry name" value="ATP_F1_dsu/esu_C_sf"/>
</dbReference>
<comment type="caution">
    <text evidence="13">The sequence shown here is derived from an EMBL/GenBank/DDBJ whole genome shotgun (WGS) entry which is preliminary data.</text>
</comment>
<dbReference type="GO" id="GO:0045259">
    <property type="term" value="C:proton-transporting ATP synthase complex"/>
    <property type="evidence" value="ECO:0007669"/>
    <property type="project" value="UniProtKB-KW"/>
</dbReference>
<proteinExistence type="inferred from homology"/>
<evidence type="ECO:0000256" key="8">
    <source>
        <dbReference type="ARBA" id="ARBA00023136"/>
    </source>
</evidence>
<comment type="similarity">
    <text evidence="3">Belongs to the ATPase epsilon chain family.</text>
</comment>
<dbReference type="FunFam" id="1.20.5.440:FF:000001">
    <property type="entry name" value="ATP synthase epsilon chain"/>
    <property type="match status" value="1"/>
</dbReference>
<evidence type="ECO:0000256" key="5">
    <source>
        <dbReference type="ARBA" id="ARBA00022475"/>
    </source>
</evidence>
<feature type="domain" description="ATP synthase epsilon subunit C-terminal" evidence="11">
    <location>
        <begin position="90"/>
        <end position="134"/>
    </location>
</feature>
<evidence type="ECO:0000256" key="3">
    <source>
        <dbReference type="ARBA" id="ARBA00005712"/>
    </source>
</evidence>
<sequence length="141" mass="15419">MAMTVHLDVVSAEESIFSGLAEFVIVPGEMGELGVYPRHVALLTRIKPGAVRIKRPDQEQEELIYVSGGMLEVQPDVVTVLADTAIRGADLDEARALEAKQAAEEAMKNRTSDIDYAQAQAELAEAIAQLRAIQQVRKHTH</sequence>
<keyword evidence="9" id="KW-0139">CF(1)</keyword>
<comment type="subcellular location">
    <subcellularLocation>
        <location evidence="2">Cell membrane</location>
        <topology evidence="2">Peripheral membrane protein</topology>
    </subcellularLocation>
</comment>
<dbReference type="PANTHER" id="PTHR13822">
    <property type="entry name" value="ATP SYNTHASE DELTA/EPSILON CHAIN"/>
    <property type="match status" value="1"/>
</dbReference>
<dbReference type="PANTHER" id="PTHR13822:SF10">
    <property type="entry name" value="ATP SYNTHASE EPSILON CHAIN, CHLOROPLASTIC"/>
    <property type="match status" value="1"/>
</dbReference>
<dbReference type="InterPro" id="IPR020547">
    <property type="entry name" value="ATP_synth_F1_esu_C"/>
</dbReference>
<keyword evidence="4" id="KW-0813">Transport</keyword>
<dbReference type="FunFam" id="2.60.15.10:FF:000001">
    <property type="entry name" value="ATP synthase epsilon chain"/>
    <property type="match status" value="1"/>
</dbReference>
<dbReference type="GO" id="GO:0005886">
    <property type="term" value="C:plasma membrane"/>
    <property type="evidence" value="ECO:0007669"/>
    <property type="project" value="UniProtKB-SubCell"/>
</dbReference>